<organism evidence="1 2">
    <name type="scientific">Punica granatum</name>
    <name type="common">Pomegranate</name>
    <dbReference type="NCBI Taxonomy" id="22663"/>
    <lineage>
        <taxon>Eukaryota</taxon>
        <taxon>Viridiplantae</taxon>
        <taxon>Streptophyta</taxon>
        <taxon>Embryophyta</taxon>
        <taxon>Tracheophyta</taxon>
        <taxon>Spermatophyta</taxon>
        <taxon>Magnoliopsida</taxon>
        <taxon>eudicotyledons</taxon>
        <taxon>Gunneridae</taxon>
        <taxon>Pentapetalae</taxon>
        <taxon>rosids</taxon>
        <taxon>malvids</taxon>
        <taxon>Myrtales</taxon>
        <taxon>Lythraceae</taxon>
        <taxon>Punica</taxon>
    </lineage>
</organism>
<name>A0A218WCS1_PUNGR</name>
<gene>
    <name evidence="1" type="ORF">CDL15_Pgr026149</name>
</gene>
<reference evidence="2" key="1">
    <citation type="journal article" date="2017" name="Plant J.">
        <title>The pomegranate (Punica granatum L.) genome and the genomics of punicalagin biosynthesis.</title>
        <authorList>
            <person name="Qin G."/>
            <person name="Xu C."/>
            <person name="Ming R."/>
            <person name="Tang H."/>
            <person name="Guyot R."/>
            <person name="Kramer E.M."/>
            <person name="Hu Y."/>
            <person name="Yi X."/>
            <person name="Qi Y."/>
            <person name="Xu X."/>
            <person name="Gao Z."/>
            <person name="Pan H."/>
            <person name="Jian J."/>
            <person name="Tian Y."/>
            <person name="Yue Z."/>
            <person name="Xu Y."/>
        </authorList>
    </citation>
    <scope>NUCLEOTIDE SEQUENCE [LARGE SCALE GENOMIC DNA]</scope>
    <source>
        <strain evidence="2">cv. Dabenzi</strain>
    </source>
</reference>
<protein>
    <submittedName>
        <fullName evidence="1">Uncharacterized protein</fullName>
    </submittedName>
</protein>
<evidence type="ECO:0000313" key="1">
    <source>
        <dbReference type="EMBL" id="OWM70299.1"/>
    </source>
</evidence>
<proteinExistence type="predicted"/>
<accession>A0A218WCS1</accession>
<dbReference type="GO" id="GO:0005829">
    <property type="term" value="C:cytosol"/>
    <property type="evidence" value="ECO:0007669"/>
    <property type="project" value="TreeGrafter"/>
</dbReference>
<evidence type="ECO:0000313" key="2">
    <source>
        <dbReference type="Proteomes" id="UP000197138"/>
    </source>
</evidence>
<dbReference type="AlphaFoldDB" id="A0A218WCS1"/>
<sequence length="271" mass="30164">MVNRVETHIDKVVQFRGILTNTGGDKKNLAFYIGCDVGDLLCLLEADIGIVIFCRPDLKKIGLRFGISFVPLFEGLVKIQKQLKDGSCPFSNGKTGVLYTVSSWVEIQAFFLGRVKATNVQVNVPFLHRFKFMEFNLFFECTISLQFENYIYLPQPKILGTMLLTVIDLIGAGWSSGGPSKVPVEGKGFSIMSGGDGCEGSAAANSKSLMFVFWFFGNKEGMDVKDVLHMSGGDGENSCPQTLIYTIRSRHHSSFVRQFLFKCNVPRKLLR</sequence>
<dbReference type="InterPro" id="IPR050967">
    <property type="entry name" value="Thiamine_Salvage_TenA"/>
</dbReference>
<comment type="caution">
    <text evidence="1">The sequence shown here is derived from an EMBL/GenBank/DDBJ whole genome shotgun (WGS) entry which is preliminary data.</text>
</comment>
<dbReference type="EMBL" id="MTKT01004810">
    <property type="protein sequence ID" value="OWM70299.1"/>
    <property type="molecule type" value="Genomic_DNA"/>
</dbReference>
<dbReference type="Proteomes" id="UP000197138">
    <property type="component" value="Unassembled WGS sequence"/>
</dbReference>
<dbReference type="PANTHER" id="PTHR43198">
    <property type="entry name" value="BIFUNCTIONAL TH2 PROTEIN"/>
    <property type="match status" value="1"/>
</dbReference>
<dbReference type="PANTHER" id="PTHR43198:SF2">
    <property type="entry name" value="SI:CH1073-67J19.1-RELATED"/>
    <property type="match status" value="1"/>
</dbReference>